<name>A0A9P8UEL4_9PEZI</name>
<evidence type="ECO:0000313" key="3">
    <source>
        <dbReference type="EMBL" id="KAH6648538.1"/>
    </source>
</evidence>
<evidence type="ECO:0000313" key="4">
    <source>
        <dbReference type="Proteomes" id="UP000758603"/>
    </source>
</evidence>
<evidence type="ECO:0000256" key="2">
    <source>
        <dbReference type="SAM" id="Phobius"/>
    </source>
</evidence>
<keyword evidence="2" id="KW-0472">Membrane</keyword>
<keyword evidence="2" id="KW-0812">Transmembrane</keyword>
<dbReference type="GeneID" id="70136716"/>
<organism evidence="3 4">
    <name type="scientific">Truncatella angustata</name>
    <dbReference type="NCBI Taxonomy" id="152316"/>
    <lineage>
        <taxon>Eukaryota</taxon>
        <taxon>Fungi</taxon>
        <taxon>Dikarya</taxon>
        <taxon>Ascomycota</taxon>
        <taxon>Pezizomycotina</taxon>
        <taxon>Sordariomycetes</taxon>
        <taxon>Xylariomycetidae</taxon>
        <taxon>Amphisphaeriales</taxon>
        <taxon>Sporocadaceae</taxon>
        <taxon>Truncatella</taxon>
    </lineage>
</organism>
<dbReference type="EMBL" id="JAGPXC010000007">
    <property type="protein sequence ID" value="KAH6648538.1"/>
    <property type="molecule type" value="Genomic_DNA"/>
</dbReference>
<feature type="transmembrane region" description="Helical" evidence="2">
    <location>
        <begin position="40"/>
        <end position="63"/>
    </location>
</feature>
<dbReference type="Proteomes" id="UP000758603">
    <property type="component" value="Unassembled WGS sequence"/>
</dbReference>
<sequence>MPAPNDLRMGTSSSTNGYLPRPTSDGNDSEKEQGTGRKWWWLWLIPLFLMPFLLTGEVVTAIFSTLSHLGIFFLSISLLAAWPYCVFQAVCRQAQNHPLWSAIVACNRIQRGGSVEDIILDIVNSLVNAYLAEFKLKLGFSVIEFLYSNVVAILSTVRTTIATVGHEIVQALMIYAGFLEHILSEYLYS</sequence>
<keyword evidence="4" id="KW-1185">Reference proteome</keyword>
<protein>
    <submittedName>
        <fullName evidence="3">Uncharacterized protein</fullName>
    </submittedName>
</protein>
<proteinExistence type="predicted"/>
<evidence type="ECO:0000256" key="1">
    <source>
        <dbReference type="SAM" id="MobiDB-lite"/>
    </source>
</evidence>
<comment type="caution">
    <text evidence="3">The sequence shown here is derived from an EMBL/GenBank/DDBJ whole genome shotgun (WGS) entry which is preliminary data.</text>
</comment>
<accession>A0A9P8UEL4</accession>
<dbReference type="RefSeq" id="XP_045955045.1">
    <property type="nucleotide sequence ID" value="XM_046107825.1"/>
</dbReference>
<feature type="region of interest" description="Disordered" evidence="1">
    <location>
        <begin position="1"/>
        <end position="32"/>
    </location>
</feature>
<keyword evidence="2" id="KW-1133">Transmembrane helix</keyword>
<gene>
    <name evidence="3" type="ORF">BKA67DRAFT_661505</name>
</gene>
<feature type="transmembrane region" description="Helical" evidence="2">
    <location>
        <begin position="69"/>
        <end position="87"/>
    </location>
</feature>
<reference evidence="3" key="1">
    <citation type="journal article" date="2021" name="Nat. Commun.">
        <title>Genetic determinants of endophytism in the Arabidopsis root mycobiome.</title>
        <authorList>
            <person name="Mesny F."/>
            <person name="Miyauchi S."/>
            <person name="Thiergart T."/>
            <person name="Pickel B."/>
            <person name="Atanasova L."/>
            <person name="Karlsson M."/>
            <person name="Huettel B."/>
            <person name="Barry K.W."/>
            <person name="Haridas S."/>
            <person name="Chen C."/>
            <person name="Bauer D."/>
            <person name="Andreopoulos W."/>
            <person name="Pangilinan J."/>
            <person name="LaButti K."/>
            <person name="Riley R."/>
            <person name="Lipzen A."/>
            <person name="Clum A."/>
            <person name="Drula E."/>
            <person name="Henrissat B."/>
            <person name="Kohler A."/>
            <person name="Grigoriev I.V."/>
            <person name="Martin F.M."/>
            <person name="Hacquard S."/>
        </authorList>
    </citation>
    <scope>NUCLEOTIDE SEQUENCE</scope>
    <source>
        <strain evidence="3">MPI-SDFR-AT-0073</strain>
    </source>
</reference>
<dbReference type="AlphaFoldDB" id="A0A9P8UEL4"/>